<reference evidence="1" key="2">
    <citation type="journal article" date="2015" name="Fish Shellfish Immunol.">
        <title>Early steps in the European eel (Anguilla anguilla)-Vibrio vulnificus interaction in the gills: Role of the RtxA13 toxin.</title>
        <authorList>
            <person name="Callol A."/>
            <person name="Pajuelo D."/>
            <person name="Ebbesson L."/>
            <person name="Teles M."/>
            <person name="MacKenzie S."/>
            <person name="Amaro C."/>
        </authorList>
    </citation>
    <scope>NUCLEOTIDE SEQUENCE</scope>
</reference>
<reference evidence="1" key="1">
    <citation type="submission" date="2014-11" db="EMBL/GenBank/DDBJ databases">
        <authorList>
            <person name="Amaro Gonzalez C."/>
        </authorList>
    </citation>
    <scope>NUCLEOTIDE SEQUENCE</scope>
</reference>
<evidence type="ECO:0000313" key="1">
    <source>
        <dbReference type="EMBL" id="JAH38634.1"/>
    </source>
</evidence>
<proteinExistence type="predicted"/>
<sequence length="75" mass="8430">MLEFQIFIQRVKDRSGSGVDALNQCASYSALLASLKCPEERTTMRIRINAGSPKSPSERICRCACKFTAVRKHRP</sequence>
<name>A0A0E9SB45_ANGAN</name>
<protein>
    <submittedName>
        <fullName evidence="1">Uncharacterized protein</fullName>
    </submittedName>
</protein>
<organism evidence="1">
    <name type="scientific">Anguilla anguilla</name>
    <name type="common">European freshwater eel</name>
    <name type="synonym">Muraena anguilla</name>
    <dbReference type="NCBI Taxonomy" id="7936"/>
    <lineage>
        <taxon>Eukaryota</taxon>
        <taxon>Metazoa</taxon>
        <taxon>Chordata</taxon>
        <taxon>Craniata</taxon>
        <taxon>Vertebrata</taxon>
        <taxon>Euteleostomi</taxon>
        <taxon>Actinopterygii</taxon>
        <taxon>Neopterygii</taxon>
        <taxon>Teleostei</taxon>
        <taxon>Anguilliformes</taxon>
        <taxon>Anguillidae</taxon>
        <taxon>Anguilla</taxon>
    </lineage>
</organism>
<dbReference type="AlphaFoldDB" id="A0A0E9SB45"/>
<accession>A0A0E9SB45</accession>
<dbReference type="EMBL" id="GBXM01069943">
    <property type="protein sequence ID" value="JAH38634.1"/>
    <property type="molecule type" value="Transcribed_RNA"/>
</dbReference>